<protein>
    <submittedName>
        <fullName evidence="2">Uncharacterized protein</fullName>
    </submittedName>
</protein>
<dbReference type="RefSeq" id="WP_090172143.1">
    <property type="nucleotide sequence ID" value="NZ_FMXR01000006.1"/>
</dbReference>
<keyword evidence="1" id="KW-1133">Transmembrane helix</keyword>
<keyword evidence="1" id="KW-0472">Membrane</keyword>
<sequence>MLMGLIEITEFREFLILSTLILFWMYIYAEELIEWILIRINKPVEASYGMKRMSLTALILGSPSWAGLFQPRWPIIFVLIICVLLALFVRSCVIDYYVDQYEEGIYTMSVFKRTDQSKVKKKNPEEVVKNWPPRWVYILAFCGPFSIIEILDKLNEMGMCPWATAFIKWFE</sequence>
<dbReference type="AlphaFoldDB" id="A0A1G6ALH6"/>
<dbReference type="EMBL" id="FMXR01000006">
    <property type="protein sequence ID" value="SDB08983.1"/>
    <property type="molecule type" value="Genomic_DNA"/>
</dbReference>
<dbReference type="Proteomes" id="UP000199228">
    <property type="component" value="Unassembled WGS sequence"/>
</dbReference>
<dbReference type="STRING" id="1732.SAMN02910417_00642"/>
<proteinExistence type="predicted"/>
<gene>
    <name evidence="2" type="ORF">SAMN02910417_00642</name>
</gene>
<accession>A0A1G6ALH6</accession>
<feature type="transmembrane region" description="Helical" evidence="1">
    <location>
        <begin position="75"/>
        <end position="98"/>
    </location>
</feature>
<keyword evidence="1" id="KW-0812">Transmembrane</keyword>
<evidence type="ECO:0000313" key="2">
    <source>
        <dbReference type="EMBL" id="SDB08983.1"/>
    </source>
</evidence>
<evidence type="ECO:0000256" key="1">
    <source>
        <dbReference type="SAM" id="Phobius"/>
    </source>
</evidence>
<feature type="transmembrane region" description="Helical" evidence="1">
    <location>
        <begin position="12"/>
        <end position="29"/>
    </location>
</feature>
<reference evidence="2 3" key="1">
    <citation type="submission" date="2016-10" db="EMBL/GenBank/DDBJ databases">
        <authorList>
            <person name="de Groot N.N."/>
        </authorList>
    </citation>
    <scope>NUCLEOTIDE SEQUENCE [LARGE SCALE GENOMIC DNA]</scope>
    <source>
        <strain evidence="2 3">DSM 3217</strain>
    </source>
</reference>
<keyword evidence="3" id="KW-1185">Reference proteome</keyword>
<name>A0A1G6ALH6_EUBOX</name>
<evidence type="ECO:0000313" key="3">
    <source>
        <dbReference type="Proteomes" id="UP000199228"/>
    </source>
</evidence>
<organism evidence="2 3">
    <name type="scientific">Eubacterium oxidoreducens</name>
    <dbReference type="NCBI Taxonomy" id="1732"/>
    <lineage>
        <taxon>Bacteria</taxon>
        <taxon>Bacillati</taxon>
        <taxon>Bacillota</taxon>
        <taxon>Clostridia</taxon>
        <taxon>Eubacteriales</taxon>
        <taxon>Eubacteriaceae</taxon>
        <taxon>Eubacterium</taxon>
    </lineage>
</organism>